<gene>
    <name evidence="3" type="ORF">C361_05516</name>
</gene>
<name>A0A854Q513_CRYNE</name>
<comment type="caution">
    <text evidence="3">The sequence shown here is derived from an EMBL/GenBank/DDBJ whole genome shotgun (WGS) entry which is preliminary data.</text>
</comment>
<evidence type="ECO:0000313" key="3">
    <source>
        <dbReference type="EMBL" id="OXG14817.1"/>
    </source>
</evidence>
<dbReference type="OrthoDB" id="2592256at2759"/>
<dbReference type="AlphaFoldDB" id="A0A854Q513"/>
<feature type="compositionally biased region" description="Basic and acidic residues" evidence="1">
    <location>
        <begin position="104"/>
        <end position="119"/>
    </location>
</feature>
<feature type="compositionally biased region" description="Low complexity" evidence="1">
    <location>
        <begin position="93"/>
        <end position="103"/>
    </location>
</feature>
<reference evidence="3 4" key="1">
    <citation type="submission" date="2017-06" db="EMBL/GenBank/DDBJ databases">
        <title>Global population genomics of the pathogenic fungus Cryptococcus neoformans var. grubii.</title>
        <authorList>
            <person name="Cuomo C."/>
            <person name="Litvintseva A."/>
            <person name="Chen Y."/>
            <person name="Young S."/>
            <person name="Zeng Q."/>
            <person name="Chapman S."/>
            <person name="Gujja S."/>
            <person name="Saif S."/>
            <person name="Birren B."/>
        </authorList>
    </citation>
    <scope>NUCLEOTIDE SEQUENCE [LARGE SCALE GENOMIC DNA]</scope>
    <source>
        <strain evidence="3 4">Tu259-1</strain>
    </source>
</reference>
<sequence>MAKKEKKKLLTFGPFEQVLLALLVMVFASHPSFPYSPFTAIIGPDGQSTISPFPFLSPPFLAMLLIVYLGYYILRRQEAERDRLKALAKAKPKSFSPSSSSSSNKDKKPLSSSDVRDGKLATPSNKRVGDPMPKHVFGSSKEDPSAQSFRKNYFLTMQGPGRPALVPFQDGLRPKKGEAVGTMWWDNVPDDAKDLMAPPIDKDKLKASLKNPWQAEMLEKDIELLKLAKKQKAEEERYAKVANLLQTMLGFLLCAVDMRLGICLLTFFLWRHFTSLHDADMAGEEDAIEKEKKEITDKIREAKKAGMSSKEMAYLQTALERLA</sequence>
<keyword evidence="2" id="KW-0472">Membrane</keyword>
<evidence type="ECO:0000256" key="1">
    <source>
        <dbReference type="SAM" id="MobiDB-lite"/>
    </source>
</evidence>
<feature type="transmembrane region" description="Helical" evidence="2">
    <location>
        <begin position="53"/>
        <end position="74"/>
    </location>
</feature>
<evidence type="ECO:0000313" key="4">
    <source>
        <dbReference type="Proteomes" id="UP000199727"/>
    </source>
</evidence>
<accession>A0A854Q513</accession>
<dbReference type="EMBL" id="AMKT01000073">
    <property type="protein sequence ID" value="OXG14817.1"/>
    <property type="molecule type" value="Genomic_DNA"/>
</dbReference>
<protein>
    <submittedName>
        <fullName evidence="3">Uncharacterized protein</fullName>
    </submittedName>
</protein>
<feature type="transmembrane region" description="Helical" evidence="2">
    <location>
        <begin position="247"/>
        <end position="270"/>
    </location>
</feature>
<evidence type="ECO:0000256" key="2">
    <source>
        <dbReference type="SAM" id="Phobius"/>
    </source>
</evidence>
<keyword evidence="2" id="KW-0812">Transmembrane</keyword>
<keyword evidence="2" id="KW-1133">Transmembrane helix</keyword>
<proteinExistence type="predicted"/>
<dbReference type="Proteomes" id="UP000199727">
    <property type="component" value="Unassembled WGS sequence"/>
</dbReference>
<feature type="transmembrane region" description="Helical" evidence="2">
    <location>
        <begin position="12"/>
        <end position="33"/>
    </location>
</feature>
<feature type="region of interest" description="Disordered" evidence="1">
    <location>
        <begin position="88"/>
        <end position="145"/>
    </location>
</feature>
<organism evidence="3 4">
    <name type="scientific">Cryptococcus neoformans Tu259-1</name>
    <dbReference type="NCBI Taxonomy" id="1230072"/>
    <lineage>
        <taxon>Eukaryota</taxon>
        <taxon>Fungi</taxon>
        <taxon>Dikarya</taxon>
        <taxon>Basidiomycota</taxon>
        <taxon>Agaricomycotina</taxon>
        <taxon>Tremellomycetes</taxon>
        <taxon>Tremellales</taxon>
        <taxon>Cryptococcaceae</taxon>
        <taxon>Cryptococcus</taxon>
        <taxon>Cryptococcus neoformans species complex</taxon>
    </lineage>
</organism>